<dbReference type="AlphaFoldDB" id="A0AA42RAT0"/>
<gene>
    <name evidence="1" type="ORF">N5I20_17290</name>
</gene>
<evidence type="ECO:0000313" key="2">
    <source>
        <dbReference type="Proteomes" id="UP001161704"/>
    </source>
</evidence>
<protein>
    <submittedName>
        <fullName evidence="1">Uncharacterized protein</fullName>
    </submittedName>
</protein>
<dbReference type="EMBL" id="JAOCIZ010000081">
    <property type="protein sequence ID" value="MDH1506806.1"/>
    <property type="molecule type" value="Genomic_DNA"/>
</dbReference>
<dbReference type="RefSeq" id="WP_270834278.1">
    <property type="nucleotide sequence ID" value="NZ_JAOCFK010000068.1"/>
</dbReference>
<sequence>MSNEYQVLELNGLECEEAMMLVNRAWRKQHGNGALRMSSASAPFHSLLSKWAAAKELVLVPCIAPVQGQEWVVSVEVGEAHV</sequence>
<name>A0AA42RAT0_AERCA</name>
<evidence type="ECO:0000313" key="1">
    <source>
        <dbReference type="EMBL" id="MDH1506806.1"/>
    </source>
</evidence>
<proteinExistence type="predicted"/>
<accession>A0AA42RAT0</accession>
<dbReference type="Proteomes" id="UP001161704">
    <property type="component" value="Unassembled WGS sequence"/>
</dbReference>
<comment type="caution">
    <text evidence="1">The sequence shown here is derived from an EMBL/GenBank/DDBJ whole genome shotgun (WGS) entry which is preliminary data.</text>
</comment>
<organism evidence="1 2">
    <name type="scientific">Aeromonas caviae</name>
    <name type="common">Aeromonas punctata</name>
    <dbReference type="NCBI Taxonomy" id="648"/>
    <lineage>
        <taxon>Bacteria</taxon>
        <taxon>Pseudomonadati</taxon>
        <taxon>Pseudomonadota</taxon>
        <taxon>Gammaproteobacteria</taxon>
        <taxon>Aeromonadales</taxon>
        <taxon>Aeromonadaceae</taxon>
        <taxon>Aeromonas</taxon>
    </lineage>
</organism>
<reference evidence="1" key="1">
    <citation type="submission" date="2022-09" db="EMBL/GenBank/DDBJ databases">
        <title>Intensive care unit water sources are persistently colonized with multi-drug resistant bacteria and are the site of extensive horizontal gene transfer of antibiotic resistance genes.</title>
        <authorList>
            <person name="Diorio-Toth L."/>
        </authorList>
    </citation>
    <scope>NUCLEOTIDE SEQUENCE</scope>
    <source>
        <strain evidence="1">GD03710</strain>
    </source>
</reference>